<keyword evidence="4" id="KW-1133">Transmembrane helix</keyword>
<keyword evidence="8" id="KW-0675">Receptor</keyword>
<dbReference type="OrthoDB" id="9944172at2759"/>
<evidence type="ECO:0000256" key="1">
    <source>
        <dbReference type="ARBA" id="ARBA00023157"/>
    </source>
</evidence>
<comment type="caution">
    <text evidence="2">Lacks conserved residue(s) required for the propagation of feature annotation.</text>
</comment>
<evidence type="ECO:0000256" key="5">
    <source>
        <dbReference type="SAM" id="SignalP"/>
    </source>
</evidence>
<feature type="transmembrane region" description="Helical" evidence="4">
    <location>
        <begin position="217"/>
        <end position="240"/>
    </location>
</feature>
<dbReference type="PANTHER" id="PTHR15060">
    <property type="entry name" value="INTERLEUKIN-15 RECEPTOR SUBUNIT ALPHA"/>
    <property type="match status" value="1"/>
</dbReference>
<feature type="signal peptide" evidence="5">
    <location>
        <begin position="1"/>
        <end position="22"/>
    </location>
</feature>
<feature type="domain" description="Sushi" evidence="6">
    <location>
        <begin position="30"/>
        <end position="95"/>
    </location>
</feature>
<feature type="compositionally biased region" description="Polar residues" evidence="3">
    <location>
        <begin position="164"/>
        <end position="195"/>
    </location>
</feature>
<feature type="disulfide bond" evidence="2">
    <location>
        <begin position="32"/>
        <end position="75"/>
    </location>
</feature>
<dbReference type="Gene3D" id="2.20.28.230">
    <property type="match status" value="1"/>
</dbReference>
<dbReference type="Proteomes" id="UP000515156">
    <property type="component" value="Chromosome 10"/>
</dbReference>
<feature type="compositionally biased region" description="Polar residues" evidence="3">
    <location>
        <begin position="139"/>
        <end position="156"/>
    </location>
</feature>
<dbReference type="GO" id="GO:0042010">
    <property type="term" value="F:interleukin-15 receptor activity"/>
    <property type="evidence" value="ECO:0007669"/>
    <property type="project" value="InterPro"/>
</dbReference>
<dbReference type="InParanoid" id="A0A6P7Z6D5"/>
<dbReference type="CDD" id="cd00033">
    <property type="entry name" value="CCP"/>
    <property type="match status" value="1"/>
</dbReference>
<keyword evidence="4" id="KW-0472">Membrane</keyword>
<evidence type="ECO:0000313" key="7">
    <source>
        <dbReference type="Proteomes" id="UP000515156"/>
    </source>
</evidence>
<dbReference type="PANTHER" id="PTHR15060:SF0">
    <property type="entry name" value="INTERLEUKIN-15 RECEPTOR SUBUNIT ALPHA"/>
    <property type="match status" value="1"/>
</dbReference>
<dbReference type="SUPFAM" id="SSF57535">
    <property type="entry name" value="Complement control module/SCR domain"/>
    <property type="match status" value="1"/>
</dbReference>
<protein>
    <submittedName>
        <fullName evidence="8">Interleukin-15 receptor subunit alpha</fullName>
    </submittedName>
</protein>
<keyword evidence="7" id="KW-1185">Reference proteome</keyword>
<feature type="region of interest" description="Disordered" evidence="3">
    <location>
        <begin position="118"/>
        <end position="207"/>
    </location>
</feature>
<dbReference type="PROSITE" id="PS50923">
    <property type="entry name" value="SUSHI"/>
    <property type="match status" value="1"/>
</dbReference>
<dbReference type="RefSeq" id="XP_030073053.1">
    <property type="nucleotide sequence ID" value="XM_030217193.1"/>
</dbReference>
<proteinExistence type="predicted"/>
<dbReference type="AlphaFoldDB" id="A0A6P7Z6D5"/>
<dbReference type="KEGG" id="muo:115479318"/>
<feature type="compositionally biased region" description="Low complexity" evidence="3">
    <location>
        <begin position="196"/>
        <end position="206"/>
    </location>
</feature>
<keyword evidence="4" id="KW-0812">Transmembrane</keyword>
<evidence type="ECO:0000313" key="8">
    <source>
        <dbReference type="RefSeq" id="XP_030073053.1"/>
    </source>
</evidence>
<dbReference type="CTD" id="3601"/>
<evidence type="ECO:0000256" key="4">
    <source>
        <dbReference type="SAM" id="Phobius"/>
    </source>
</evidence>
<dbReference type="InterPro" id="IPR035976">
    <property type="entry name" value="Sushi/SCR/CCP_sf"/>
</dbReference>
<gene>
    <name evidence="8" type="primary">IL15RA</name>
</gene>
<dbReference type="InterPro" id="IPR000436">
    <property type="entry name" value="Sushi_SCR_CCP_dom"/>
</dbReference>
<accession>A0A6P7Z6D5</accession>
<dbReference type="FunCoup" id="A0A6P7Z6D5">
    <property type="interactions" value="409"/>
</dbReference>
<keyword evidence="2" id="KW-0768">Sushi</keyword>
<sequence length="295" mass="31791">MAPGALLCALFLLILLSHLGLQSQPSPRPEICGHPEMVTNTNTFEDEDFSEGRKLRYACQTGYKRKAGTSSLIICKKNETSGKMYWTVPNITCIRDTSLASATTAAFVEGLPTTKPTYLTTKTFPPSPTDIITPRPTGYASQPSRASSTQAMTRTSVVPREAITPSTTANATSWPPTGPSSLPMEQSTPQPFTEDSSPSRIATSSSALQEADPLKRLYSLGGLGALIVVLILALLGICVISQTRVQRHATVQMERPTDHDTSEESEMTNMLAVAFLSPDVPNQNIGEKTNIVTQC</sequence>
<evidence type="ECO:0000256" key="3">
    <source>
        <dbReference type="SAM" id="MobiDB-lite"/>
    </source>
</evidence>
<keyword evidence="5" id="KW-0732">Signal</keyword>
<keyword evidence="1 2" id="KW-1015">Disulfide bond</keyword>
<feature type="chain" id="PRO_5028200155" evidence="5">
    <location>
        <begin position="23"/>
        <end position="295"/>
    </location>
</feature>
<dbReference type="InterPro" id="IPR042372">
    <property type="entry name" value="IL15RA"/>
</dbReference>
<reference evidence="8" key="1">
    <citation type="submission" date="2025-08" db="UniProtKB">
        <authorList>
            <consortium name="RefSeq"/>
        </authorList>
    </citation>
    <scope>IDENTIFICATION</scope>
</reference>
<evidence type="ECO:0000259" key="6">
    <source>
        <dbReference type="PROSITE" id="PS50923"/>
    </source>
</evidence>
<evidence type="ECO:0000256" key="2">
    <source>
        <dbReference type="PROSITE-ProRule" id="PRU00302"/>
    </source>
</evidence>
<organism evidence="7 8">
    <name type="scientific">Microcaecilia unicolor</name>
    <dbReference type="NCBI Taxonomy" id="1415580"/>
    <lineage>
        <taxon>Eukaryota</taxon>
        <taxon>Metazoa</taxon>
        <taxon>Chordata</taxon>
        <taxon>Craniata</taxon>
        <taxon>Vertebrata</taxon>
        <taxon>Euteleostomi</taxon>
        <taxon>Amphibia</taxon>
        <taxon>Gymnophiona</taxon>
        <taxon>Siphonopidae</taxon>
        <taxon>Microcaecilia</taxon>
    </lineage>
</organism>
<dbReference type="SMART" id="SM00032">
    <property type="entry name" value="CCP"/>
    <property type="match status" value="1"/>
</dbReference>
<name>A0A6P7Z6D5_9AMPH</name>
<dbReference type="GeneID" id="115479318"/>